<evidence type="ECO:0000256" key="6">
    <source>
        <dbReference type="SAM" id="Phobius"/>
    </source>
</evidence>
<gene>
    <name evidence="8" type="ORF">INT48_009103</name>
</gene>
<feature type="transmembrane region" description="Helical" evidence="6">
    <location>
        <begin position="154"/>
        <end position="175"/>
    </location>
</feature>
<feature type="transmembrane region" description="Helical" evidence="6">
    <location>
        <begin position="223"/>
        <end position="242"/>
    </location>
</feature>
<dbReference type="PANTHER" id="PTHR22911">
    <property type="entry name" value="ACYL-MALONYL CONDENSING ENZYME-RELATED"/>
    <property type="match status" value="1"/>
</dbReference>
<dbReference type="EMBL" id="JAEPRE010000082">
    <property type="protein sequence ID" value="KAG2233355.1"/>
    <property type="molecule type" value="Genomic_DNA"/>
</dbReference>
<feature type="transmembrane region" description="Helical" evidence="6">
    <location>
        <begin position="184"/>
        <end position="203"/>
    </location>
</feature>
<feature type="domain" description="EamA" evidence="7">
    <location>
        <begin position="223"/>
        <end position="352"/>
    </location>
</feature>
<dbReference type="AlphaFoldDB" id="A0A8H7SRS5"/>
<accession>A0A8H7SRS5</accession>
<comment type="caution">
    <text evidence="8">The sequence shown here is derived from an EMBL/GenBank/DDBJ whole genome shotgun (WGS) entry which is preliminary data.</text>
</comment>
<organism evidence="8 9">
    <name type="scientific">Thamnidium elegans</name>
    <dbReference type="NCBI Taxonomy" id="101142"/>
    <lineage>
        <taxon>Eukaryota</taxon>
        <taxon>Fungi</taxon>
        <taxon>Fungi incertae sedis</taxon>
        <taxon>Mucoromycota</taxon>
        <taxon>Mucoromycotina</taxon>
        <taxon>Mucoromycetes</taxon>
        <taxon>Mucorales</taxon>
        <taxon>Mucorineae</taxon>
        <taxon>Mucoraceae</taxon>
        <taxon>Thamnidium</taxon>
    </lineage>
</organism>
<keyword evidence="9" id="KW-1185">Reference proteome</keyword>
<evidence type="ECO:0000256" key="2">
    <source>
        <dbReference type="ARBA" id="ARBA00022692"/>
    </source>
</evidence>
<comment type="subcellular location">
    <subcellularLocation>
        <location evidence="1">Membrane</location>
        <topology evidence="1">Multi-pass membrane protein</topology>
    </subcellularLocation>
</comment>
<dbReference type="Proteomes" id="UP000613177">
    <property type="component" value="Unassembled WGS sequence"/>
</dbReference>
<proteinExistence type="predicted"/>
<name>A0A8H7SRS5_9FUNG</name>
<dbReference type="PANTHER" id="PTHR22911:SF6">
    <property type="entry name" value="SOLUTE CARRIER FAMILY 35 MEMBER G1"/>
    <property type="match status" value="1"/>
</dbReference>
<feature type="transmembrane region" description="Helical" evidence="6">
    <location>
        <begin position="287"/>
        <end position="304"/>
    </location>
</feature>
<feature type="transmembrane region" description="Helical" evidence="6">
    <location>
        <begin position="97"/>
        <end position="118"/>
    </location>
</feature>
<keyword evidence="4 6" id="KW-0472">Membrane</keyword>
<feature type="domain" description="EamA" evidence="7">
    <location>
        <begin position="66"/>
        <end position="198"/>
    </location>
</feature>
<evidence type="ECO:0000256" key="4">
    <source>
        <dbReference type="ARBA" id="ARBA00023136"/>
    </source>
</evidence>
<evidence type="ECO:0000313" key="8">
    <source>
        <dbReference type="EMBL" id="KAG2233355.1"/>
    </source>
</evidence>
<evidence type="ECO:0000256" key="1">
    <source>
        <dbReference type="ARBA" id="ARBA00004141"/>
    </source>
</evidence>
<keyword evidence="3 6" id="KW-1133">Transmembrane helix</keyword>
<feature type="region of interest" description="Disordered" evidence="5">
    <location>
        <begin position="378"/>
        <end position="407"/>
    </location>
</feature>
<feature type="transmembrane region" description="Helical" evidence="6">
    <location>
        <begin position="341"/>
        <end position="359"/>
    </location>
</feature>
<dbReference type="InterPro" id="IPR000620">
    <property type="entry name" value="EamA_dom"/>
</dbReference>
<dbReference type="InterPro" id="IPR037185">
    <property type="entry name" value="EmrE-like"/>
</dbReference>
<feature type="transmembrane region" description="Helical" evidence="6">
    <location>
        <begin position="254"/>
        <end position="275"/>
    </location>
</feature>
<evidence type="ECO:0000256" key="5">
    <source>
        <dbReference type="SAM" id="MobiDB-lite"/>
    </source>
</evidence>
<sequence>MAIPKEDDATPVHPIPSSVIIMNESTPLISHDQYLASGPLHTDTRFHLSSCITLSSDEEIKEKEISGLSLILLSSLLLTGVYVFVKSLSTTFPSAEIVFARSLTQLPLGLLGCLIFKVNPLGKKGVRKWIFFRAVASAVALSLLFYSLSKLPLIDATVIFFLGPIFKVMIASIILNESFSVLDGFYSICCFLGLVWISKPSFLFNQITFIRFDEQEEEYQKSFAIACALAASLMSAMAYITVKKVGQGTHVMVHVVYFGLVASLLNLPILVLQLQEFVVPKYDWHELGSLLMTGVLAFLGQYFLNQGLKIAPVGPVTLLRTSDVIFAFIFGVAFFKEIPEFYTVVGSLLVVGMTTAMSIHRWHRQELRTAAIKRRRSKDKLARHQQAQQQQHQAQHQQQAQQEHQAY</sequence>
<feature type="transmembrane region" description="Helical" evidence="6">
    <location>
        <begin position="130"/>
        <end position="148"/>
    </location>
</feature>
<dbReference type="GO" id="GO:0016020">
    <property type="term" value="C:membrane"/>
    <property type="evidence" value="ECO:0007669"/>
    <property type="project" value="UniProtKB-SubCell"/>
</dbReference>
<dbReference type="Pfam" id="PF00892">
    <property type="entry name" value="EamA"/>
    <property type="match status" value="2"/>
</dbReference>
<feature type="transmembrane region" description="Helical" evidence="6">
    <location>
        <begin position="316"/>
        <end position="335"/>
    </location>
</feature>
<dbReference type="SUPFAM" id="SSF103481">
    <property type="entry name" value="Multidrug resistance efflux transporter EmrE"/>
    <property type="match status" value="2"/>
</dbReference>
<evidence type="ECO:0000313" key="9">
    <source>
        <dbReference type="Proteomes" id="UP000613177"/>
    </source>
</evidence>
<evidence type="ECO:0000259" key="7">
    <source>
        <dbReference type="Pfam" id="PF00892"/>
    </source>
</evidence>
<keyword evidence="2 6" id="KW-0812">Transmembrane</keyword>
<feature type="transmembrane region" description="Helical" evidence="6">
    <location>
        <begin position="65"/>
        <end position="85"/>
    </location>
</feature>
<feature type="compositionally biased region" description="Low complexity" evidence="5">
    <location>
        <begin position="384"/>
        <end position="407"/>
    </location>
</feature>
<protein>
    <recommendedName>
        <fullName evidence="7">EamA domain-containing protein</fullName>
    </recommendedName>
</protein>
<dbReference type="OrthoDB" id="306876at2759"/>
<evidence type="ECO:0000256" key="3">
    <source>
        <dbReference type="ARBA" id="ARBA00022989"/>
    </source>
</evidence>
<reference evidence="8" key="1">
    <citation type="submission" date="2021-01" db="EMBL/GenBank/DDBJ databases">
        <title>Metabolic potential, ecology and presence of endohyphal bacteria is reflected in genomic diversity of Mucoromycotina.</title>
        <authorList>
            <person name="Muszewska A."/>
            <person name="Okrasinska A."/>
            <person name="Steczkiewicz K."/>
            <person name="Drgas O."/>
            <person name="Orlowska M."/>
            <person name="Perlinska-Lenart U."/>
            <person name="Aleksandrzak-Piekarczyk T."/>
            <person name="Szatraj K."/>
            <person name="Zielenkiewicz U."/>
            <person name="Pilsyk S."/>
            <person name="Malc E."/>
            <person name="Mieczkowski P."/>
            <person name="Kruszewska J.S."/>
            <person name="Biernat P."/>
            <person name="Pawlowska J."/>
        </authorList>
    </citation>
    <scope>NUCLEOTIDE SEQUENCE</scope>
    <source>
        <strain evidence="8">WA0000018081</strain>
    </source>
</reference>